<dbReference type="AlphaFoldDB" id="A0A256FL29"/>
<comment type="caution">
    <text evidence="1">The sequence shown here is derived from an EMBL/GenBank/DDBJ whole genome shotgun (WGS) entry which is preliminary data.</text>
</comment>
<organism evidence="1 2">
    <name type="scientific">Brucella rhizosphaerae</name>
    <dbReference type="NCBI Taxonomy" id="571254"/>
    <lineage>
        <taxon>Bacteria</taxon>
        <taxon>Pseudomonadati</taxon>
        <taxon>Pseudomonadota</taxon>
        <taxon>Alphaproteobacteria</taxon>
        <taxon>Hyphomicrobiales</taxon>
        <taxon>Brucellaceae</taxon>
        <taxon>Brucella/Ochrobactrum group</taxon>
        <taxon>Brucella</taxon>
    </lineage>
</organism>
<reference evidence="1 2" key="1">
    <citation type="submission" date="2017-07" db="EMBL/GenBank/DDBJ databases">
        <title>Phylogenetic study on the rhizospheric bacterium Ochrobactrum sp. A44.</title>
        <authorList>
            <person name="Krzyzanowska D.M."/>
            <person name="Ossowicki A."/>
            <person name="Rajewska M."/>
            <person name="Maciag T."/>
            <person name="Kaczynski Z."/>
            <person name="Czerwicka M."/>
            <person name="Jafra S."/>
        </authorList>
    </citation>
    <scope>NUCLEOTIDE SEQUENCE [LARGE SCALE GENOMIC DNA]</scope>
    <source>
        <strain evidence="1 2">PR17</strain>
    </source>
</reference>
<sequence>MAEAMKDGEYVEVDAAWLHARDSGEFIAPTPTPQVVSRFQARAALFAAGLLPQVENAISEAEPLVQMAWSDAQEFRRDSPTILALANVIGLTENQVDQLFTEAFQIVA</sequence>
<gene>
    <name evidence="1" type="ORF">CEV32_4829</name>
</gene>
<dbReference type="Proteomes" id="UP000216345">
    <property type="component" value="Unassembled WGS sequence"/>
</dbReference>
<protein>
    <submittedName>
        <fullName evidence="1">Uncharacterized protein</fullName>
    </submittedName>
</protein>
<dbReference type="EMBL" id="NNRK01000025">
    <property type="protein sequence ID" value="OYR15553.1"/>
    <property type="molecule type" value="Genomic_DNA"/>
</dbReference>
<evidence type="ECO:0000313" key="2">
    <source>
        <dbReference type="Proteomes" id="UP000216345"/>
    </source>
</evidence>
<keyword evidence="2" id="KW-1185">Reference proteome</keyword>
<name>A0A256FL29_9HYPH</name>
<proteinExistence type="predicted"/>
<accession>A0A256FL29</accession>
<dbReference type="RefSeq" id="WP_094576327.1">
    <property type="nucleotide sequence ID" value="NZ_JBHEEL010000009.1"/>
</dbReference>
<dbReference type="OrthoDB" id="8395907at2"/>
<evidence type="ECO:0000313" key="1">
    <source>
        <dbReference type="EMBL" id="OYR15553.1"/>
    </source>
</evidence>